<organism evidence="1 2">
    <name type="scientific">Colletotrichum cuscutae</name>
    <dbReference type="NCBI Taxonomy" id="1209917"/>
    <lineage>
        <taxon>Eukaryota</taxon>
        <taxon>Fungi</taxon>
        <taxon>Dikarya</taxon>
        <taxon>Ascomycota</taxon>
        <taxon>Pezizomycotina</taxon>
        <taxon>Sordariomycetes</taxon>
        <taxon>Hypocreomycetidae</taxon>
        <taxon>Glomerellales</taxon>
        <taxon>Glomerellaceae</taxon>
        <taxon>Colletotrichum</taxon>
        <taxon>Colletotrichum acutatum species complex</taxon>
    </lineage>
</organism>
<evidence type="ECO:0000313" key="2">
    <source>
        <dbReference type="Proteomes" id="UP001239213"/>
    </source>
</evidence>
<accession>A0AAI9VE69</accession>
<comment type="caution">
    <text evidence="1">The sequence shown here is derived from an EMBL/GenBank/DDBJ whole genome shotgun (WGS) entry which is preliminary data.</text>
</comment>
<name>A0AAI9VE69_9PEZI</name>
<sequence>MISGPVVYISIFSASGTISREILCSILVHFTLSTQNQSHMFDGFLVRVSVWTNILLETLNLLAGNRPLVHPFKLVLRSVLAAEIQTQFRVRATHYRLMFRRQASFESERRSRRLRGGIEASFSAKHRSLRFALSAFFFPTTPSFSPNQKICLSF</sequence>
<protein>
    <submittedName>
        <fullName evidence="1">Uncharacterized protein</fullName>
    </submittedName>
</protein>
<proteinExistence type="predicted"/>
<gene>
    <name evidence="1" type="ORF">CCUS01_04559</name>
</gene>
<dbReference type="AlphaFoldDB" id="A0AAI9VE69"/>
<dbReference type="EMBL" id="MPDP01000101">
    <property type="protein sequence ID" value="KAK1481446.1"/>
    <property type="molecule type" value="Genomic_DNA"/>
</dbReference>
<dbReference type="Proteomes" id="UP001239213">
    <property type="component" value="Unassembled WGS sequence"/>
</dbReference>
<evidence type="ECO:0000313" key="1">
    <source>
        <dbReference type="EMBL" id="KAK1481446.1"/>
    </source>
</evidence>
<reference evidence="1" key="1">
    <citation type="submission" date="2016-11" db="EMBL/GenBank/DDBJ databases">
        <title>The genome sequence of Colletotrichum cuscutae.</title>
        <authorList>
            <person name="Baroncelli R."/>
        </authorList>
    </citation>
    <scope>NUCLEOTIDE SEQUENCE</scope>
    <source>
        <strain evidence="1">IMI 304802</strain>
    </source>
</reference>
<keyword evidence="2" id="KW-1185">Reference proteome</keyword>